<dbReference type="EMBL" id="HBUE01159507">
    <property type="protein sequence ID" value="CAG6509477.1"/>
    <property type="molecule type" value="Transcribed_RNA"/>
</dbReference>
<sequence>MMMVCRVNLGWTIDLLWKTQHRRMMLRVRLRLPLPARVAHHRNMPGLRSHHPPHPAPPIPHVHHRRLLLATTSVTSSTTPSSPTVLTTPVANAHTNATPLRTPAVVMRVTVPVVVVVVGVVSSPFTTLSFRLEVQTVQLLTEVVVAAVLVRIVPEVALAGRARTPRAERILVPELLAFAVAVLVKV</sequence>
<keyword evidence="1" id="KW-1133">Transmembrane helix</keyword>
<dbReference type="EMBL" id="HBUE01264645">
    <property type="protein sequence ID" value="CAG6560857.1"/>
    <property type="molecule type" value="Transcribed_RNA"/>
</dbReference>
<reference evidence="2" key="1">
    <citation type="submission" date="2021-05" db="EMBL/GenBank/DDBJ databases">
        <authorList>
            <person name="Alioto T."/>
            <person name="Alioto T."/>
            <person name="Gomez Garrido J."/>
        </authorList>
    </citation>
    <scope>NUCLEOTIDE SEQUENCE</scope>
</reference>
<keyword evidence="1" id="KW-0472">Membrane</keyword>
<keyword evidence="1" id="KW-0812">Transmembrane</keyword>
<evidence type="ECO:0000313" key="2">
    <source>
        <dbReference type="EMBL" id="CAG6509477.1"/>
    </source>
</evidence>
<protein>
    <submittedName>
        <fullName evidence="2">(northern house mosquito) hypothetical protein</fullName>
    </submittedName>
</protein>
<name>A0A8D8DBV6_CULPI</name>
<feature type="transmembrane region" description="Helical" evidence="1">
    <location>
        <begin position="137"/>
        <end position="159"/>
    </location>
</feature>
<evidence type="ECO:0000256" key="1">
    <source>
        <dbReference type="SAM" id="Phobius"/>
    </source>
</evidence>
<organism evidence="2">
    <name type="scientific">Culex pipiens</name>
    <name type="common">House mosquito</name>
    <dbReference type="NCBI Taxonomy" id="7175"/>
    <lineage>
        <taxon>Eukaryota</taxon>
        <taxon>Metazoa</taxon>
        <taxon>Ecdysozoa</taxon>
        <taxon>Arthropoda</taxon>
        <taxon>Hexapoda</taxon>
        <taxon>Insecta</taxon>
        <taxon>Pterygota</taxon>
        <taxon>Neoptera</taxon>
        <taxon>Endopterygota</taxon>
        <taxon>Diptera</taxon>
        <taxon>Nematocera</taxon>
        <taxon>Culicoidea</taxon>
        <taxon>Culicidae</taxon>
        <taxon>Culicinae</taxon>
        <taxon>Culicini</taxon>
        <taxon>Culex</taxon>
        <taxon>Culex</taxon>
    </lineage>
</organism>
<dbReference type="AlphaFoldDB" id="A0A8D8DBV6"/>
<proteinExistence type="predicted"/>
<feature type="transmembrane region" description="Helical" evidence="1">
    <location>
        <begin position="105"/>
        <end position="125"/>
    </location>
</feature>
<accession>A0A8D8DBV6</accession>